<comment type="caution">
    <text evidence="1">The sequence shown here is derived from an EMBL/GenBank/DDBJ whole genome shotgun (WGS) entry which is preliminary data.</text>
</comment>
<dbReference type="EMBL" id="BEZZ01000886">
    <property type="protein sequence ID" value="GCC36802.1"/>
    <property type="molecule type" value="Genomic_DNA"/>
</dbReference>
<dbReference type="Proteomes" id="UP000287033">
    <property type="component" value="Unassembled WGS sequence"/>
</dbReference>
<evidence type="ECO:0000313" key="2">
    <source>
        <dbReference type="Proteomes" id="UP000287033"/>
    </source>
</evidence>
<organism evidence="1 2">
    <name type="scientific">Chiloscyllium punctatum</name>
    <name type="common">Brownbanded bambooshark</name>
    <name type="synonym">Hemiscyllium punctatum</name>
    <dbReference type="NCBI Taxonomy" id="137246"/>
    <lineage>
        <taxon>Eukaryota</taxon>
        <taxon>Metazoa</taxon>
        <taxon>Chordata</taxon>
        <taxon>Craniata</taxon>
        <taxon>Vertebrata</taxon>
        <taxon>Chondrichthyes</taxon>
        <taxon>Elasmobranchii</taxon>
        <taxon>Galeomorphii</taxon>
        <taxon>Galeoidea</taxon>
        <taxon>Orectolobiformes</taxon>
        <taxon>Hemiscylliidae</taxon>
        <taxon>Chiloscyllium</taxon>
    </lineage>
</organism>
<accession>A0A401T2D4</accession>
<keyword evidence="2" id="KW-1185">Reference proteome</keyword>
<protein>
    <submittedName>
        <fullName evidence="1">Uncharacterized protein</fullName>
    </submittedName>
</protein>
<dbReference type="OrthoDB" id="6235974at2759"/>
<proteinExistence type="predicted"/>
<dbReference type="AlphaFoldDB" id="A0A401T2D4"/>
<sequence length="99" mass="10604">MGLNVAEDLDNLLSALSENLIDFTEPTPVDMVVPNGIFSRDVSSTVMVPNPFAEPAISPFPSPTPAQHFLGSTFPSTTSIMTKDVEKTVKPKGLLTTEL</sequence>
<gene>
    <name evidence="1" type="ORF">chiPu_0015301</name>
</gene>
<evidence type="ECO:0000313" key="1">
    <source>
        <dbReference type="EMBL" id="GCC36802.1"/>
    </source>
</evidence>
<name>A0A401T2D4_CHIPU</name>
<reference evidence="1 2" key="1">
    <citation type="journal article" date="2018" name="Nat. Ecol. Evol.">
        <title>Shark genomes provide insights into elasmobranch evolution and the origin of vertebrates.</title>
        <authorList>
            <person name="Hara Y"/>
            <person name="Yamaguchi K"/>
            <person name="Onimaru K"/>
            <person name="Kadota M"/>
            <person name="Koyanagi M"/>
            <person name="Keeley SD"/>
            <person name="Tatsumi K"/>
            <person name="Tanaka K"/>
            <person name="Motone F"/>
            <person name="Kageyama Y"/>
            <person name="Nozu R"/>
            <person name="Adachi N"/>
            <person name="Nishimura O"/>
            <person name="Nakagawa R"/>
            <person name="Tanegashima C"/>
            <person name="Kiyatake I"/>
            <person name="Matsumoto R"/>
            <person name="Murakumo K"/>
            <person name="Nishida K"/>
            <person name="Terakita A"/>
            <person name="Kuratani S"/>
            <person name="Sato K"/>
            <person name="Hyodo S Kuraku.S."/>
        </authorList>
    </citation>
    <scope>NUCLEOTIDE SEQUENCE [LARGE SCALE GENOMIC DNA]</scope>
</reference>